<organism evidence="3 4">
    <name type="scientific">Clavibacter capsici</name>
    <dbReference type="NCBI Taxonomy" id="1874630"/>
    <lineage>
        <taxon>Bacteria</taxon>
        <taxon>Bacillati</taxon>
        <taxon>Actinomycetota</taxon>
        <taxon>Actinomycetes</taxon>
        <taxon>Micrococcales</taxon>
        <taxon>Microbacteriaceae</taxon>
        <taxon>Clavibacter</taxon>
    </lineage>
</organism>
<evidence type="ECO:0000256" key="2">
    <source>
        <dbReference type="SAM" id="Phobius"/>
    </source>
</evidence>
<evidence type="ECO:0000256" key="1">
    <source>
        <dbReference type="SAM" id="MobiDB-lite"/>
    </source>
</evidence>
<protein>
    <submittedName>
        <fullName evidence="3">Uncharacterized protein</fullName>
    </submittedName>
</protein>
<keyword evidence="4" id="KW-1185">Reference proteome</keyword>
<dbReference type="RefSeq" id="WP_157883530.1">
    <property type="nucleotide sequence ID" value="NZ_CP012573.1"/>
</dbReference>
<feature type="transmembrane region" description="Helical" evidence="2">
    <location>
        <begin position="106"/>
        <end position="127"/>
    </location>
</feature>
<feature type="region of interest" description="Disordered" evidence="1">
    <location>
        <begin position="1"/>
        <end position="20"/>
    </location>
</feature>
<feature type="transmembrane region" description="Helical" evidence="2">
    <location>
        <begin position="21"/>
        <end position="40"/>
    </location>
</feature>
<evidence type="ECO:0000313" key="4">
    <source>
        <dbReference type="Proteomes" id="UP000503164"/>
    </source>
</evidence>
<name>A0AAE6XSR7_9MICO</name>
<proteinExistence type="predicted"/>
<keyword evidence="2" id="KW-1133">Transmembrane helix</keyword>
<accession>A0AAE6XSR7</accession>
<keyword evidence="2" id="KW-0472">Membrane</keyword>
<feature type="transmembrane region" description="Helical" evidence="2">
    <location>
        <begin position="134"/>
        <end position="152"/>
    </location>
</feature>
<evidence type="ECO:0000313" key="3">
    <source>
        <dbReference type="EMBL" id="QIS45636.1"/>
    </source>
</evidence>
<feature type="transmembrane region" description="Helical" evidence="2">
    <location>
        <begin position="46"/>
        <end position="66"/>
    </location>
</feature>
<dbReference type="Proteomes" id="UP000503164">
    <property type="component" value="Chromosome"/>
</dbReference>
<sequence>MSGPGPVRSPARRVPRAGPRGASAPLAVFAAAYAACLLLAPDPRWALGGIAAAAAGAGAIVAVDRLRAPRARVPSRAGAASIQLTAAAQGVALVVALVVALTAGSWWAVLPVLLTAVCVHVAALLIALRRSADVAALVVVLAAAIVAWSLSPTSMREAWTLGGGAAAGMCIGYLIVLRLPRRRVAAAGTPRADLPVGAADGASASSGQ</sequence>
<feature type="transmembrane region" description="Helical" evidence="2">
    <location>
        <begin position="78"/>
        <end position="100"/>
    </location>
</feature>
<dbReference type="AlphaFoldDB" id="A0AAE6XSR7"/>
<dbReference type="EMBL" id="CP048049">
    <property type="protein sequence ID" value="QIS45636.1"/>
    <property type="molecule type" value="Genomic_DNA"/>
</dbReference>
<reference evidence="3 4" key="1">
    <citation type="journal article" date="2020" name="Mol. Plant Pathol.">
        <title>Plasmid composition and the chpG gene determine the virulence level of Clavibacter capsici natural isolates in pepper.</title>
        <authorList>
            <person name="Hwang I.S."/>
            <person name="Lee H.M."/>
            <person name="Oh E.J."/>
            <person name="Lee S."/>
            <person name="Heu S."/>
            <person name="Oh C.S."/>
        </authorList>
    </citation>
    <scope>NUCLEOTIDE SEQUENCE [LARGE SCALE GENOMIC DNA]</scope>
    <source>
        <strain evidence="3 4">1101</strain>
    </source>
</reference>
<keyword evidence="2" id="KW-0812">Transmembrane</keyword>
<feature type="transmembrane region" description="Helical" evidence="2">
    <location>
        <begin position="158"/>
        <end position="176"/>
    </location>
</feature>
<gene>
    <name evidence="3" type="ORF">GW570_11335</name>
</gene>